<evidence type="ECO:0000256" key="3">
    <source>
        <dbReference type="ARBA" id="ARBA00011738"/>
    </source>
</evidence>
<comment type="catalytic activity">
    <reaction evidence="12">
        <text>Cleavage of a -Pro-|-Xaa bond to release a C-terminal amino acid.</text>
        <dbReference type="EC" id="3.4.16.2"/>
    </reaction>
</comment>
<keyword evidence="18" id="KW-0812">Transmembrane</keyword>
<dbReference type="Pfam" id="PF05577">
    <property type="entry name" value="Peptidase_S28"/>
    <property type="match status" value="1"/>
</dbReference>
<proteinExistence type="inferred from homology"/>
<keyword evidence="19" id="KW-1185">Reference proteome</keyword>
<evidence type="ECO:0000313" key="20">
    <source>
        <dbReference type="WBParaSite" id="TMUE_2000007163.1"/>
    </source>
</evidence>
<dbReference type="GO" id="GO:0004185">
    <property type="term" value="F:serine-type carboxypeptidase activity"/>
    <property type="evidence" value="ECO:0007669"/>
    <property type="project" value="UniProtKB-EC"/>
</dbReference>
<evidence type="ECO:0000256" key="15">
    <source>
        <dbReference type="ARBA" id="ARBA00073691"/>
    </source>
</evidence>
<evidence type="ECO:0000256" key="16">
    <source>
        <dbReference type="ARBA" id="ARBA00076475"/>
    </source>
</evidence>
<organism evidence="19 20">
    <name type="scientific">Trichuris muris</name>
    <name type="common">Mouse whipworm</name>
    <dbReference type="NCBI Taxonomy" id="70415"/>
    <lineage>
        <taxon>Eukaryota</taxon>
        <taxon>Metazoa</taxon>
        <taxon>Ecdysozoa</taxon>
        <taxon>Nematoda</taxon>
        <taxon>Enoplea</taxon>
        <taxon>Dorylaimia</taxon>
        <taxon>Trichinellida</taxon>
        <taxon>Trichuridae</taxon>
        <taxon>Trichuris</taxon>
    </lineage>
</organism>
<dbReference type="InterPro" id="IPR029058">
    <property type="entry name" value="AB_hydrolase_fold"/>
</dbReference>
<evidence type="ECO:0000256" key="17">
    <source>
        <dbReference type="ARBA" id="ARBA00076608"/>
    </source>
</evidence>
<dbReference type="SUPFAM" id="SSF53474">
    <property type="entry name" value="alpha/beta-Hydrolases"/>
    <property type="match status" value="1"/>
</dbReference>
<evidence type="ECO:0000256" key="2">
    <source>
        <dbReference type="ARBA" id="ARBA00011079"/>
    </source>
</evidence>
<evidence type="ECO:0000256" key="18">
    <source>
        <dbReference type="SAM" id="Phobius"/>
    </source>
</evidence>
<keyword evidence="18" id="KW-1133">Transmembrane helix</keyword>
<dbReference type="AlphaFoldDB" id="A0A5S6QIY8"/>
<keyword evidence="11" id="KW-0458">Lysosome</keyword>
<dbReference type="GO" id="GO:0005764">
    <property type="term" value="C:lysosome"/>
    <property type="evidence" value="ECO:0007669"/>
    <property type="project" value="UniProtKB-SubCell"/>
</dbReference>
<dbReference type="InterPro" id="IPR008758">
    <property type="entry name" value="Peptidase_S28"/>
</dbReference>
<evidence type="ECO:0000256" key="11">
    <source>
        <dbReference type="ARBA" id="ARBA00023228"/>
    </source>
</evidence>
<evidence type="ECO:0000256" key="14">
    <source>
        <dbReference type="ARBA" id="ARBA00066456"/>
    </source>
</evidence>
<dbReference type="GO" id="GO:0008239">
    <property type="term" value="F:dipeptidyl-peptidase activity"/>
    <property type="evidence" value="ECO:0007669"/>
    <property type="project" value="TreeGrafter"/>
</dbReference>
<dbReference type="Proteomes" id="UP000046395">
    <property type="component" value="Unassembled WGS sequence"/>
</dbReference>
<feature type="transmembrane region" description="Helical" evidence="18">
    <location>
        <begin position="12"/>
        <end position="42"/>
    </location>
</feature>
<dbReference type="EC" id="3.4.16.2" evidence="14"/>
<keyword evidence="5" id="KW-0645">Protease</keyword>
<dbReference type="FunFam" id="1.20.120.980:FF:000002">
    <property type="entry name" value="lysosomal Pro-X carboxypeptidase"/>
    <property type="match status" value="1"/>
</dbReference>
<dbReference type="Gene3D" id="3.40.50.1820">
    <property type="entry name" value="alpha/beta hydrolase"/>
    <property type="match status" value="1"/>
</dbReference>
<comment type="subunit">
    <text evidence="3">Homodimer.</text>
</comment>
<keyword evidence="6" id="KW-0732">Signal</keyword>
<evidence type="ECO:0000256" key="5">
    <source>
        <dbReference type="ARBA" id="ARBA00022670"/>
    </source>
</evidence>
<comment type="subcellular location">
    <subcellularLocation>
        <location evidence="1">Lysosome</location>
    </subcellularLocation>
</comment>
<protein>
    <recommendedName>
        <fullName evidence="15">Lysosomal Pro-X carboxypeptidase</fullName>
        <ecNumber evidence="14">3.4.16.2</ecNumber>
    </recommendedName>
    <alternativeName>
        <fullName evidence="17">Proline carboxypeptidase</fullName>
    </alternativeName>
    <alternativeName>
        <fullName evidence="16">Prolylcarboxypeptidase</fullName>
    </alternativeName>
</protein>
<keyword evidence="10" id="KW-0325">Glycoprotein</keyword>
<keyword evidence="7" id="KW-0378">Hydrolase</keyword>
<accession>A0A5S6QIY8</accession>
<evidence type="ECO:0000256" key="10">
    <source>
        <dbReference type="ARBA" id="ARBA00023180"/>
    </source>
</evidence>
<comment type="function">
    <text evidence="13">Cleaves C-terminal amino acids linked to proline in peptides such as angiotensin II, III and des-Arg9-bradykinin. This cleavage occurs at acidic pH, but enzymatic activity is retained with some substrates at neutral pH.</text>
</comment>
<evidence type="ECO:0000256" key="4">
    <source>
        <dbReference type="ARBA" id="ARBA00022645"/>
    </source>
</evidence>
<dbReference type="PANTHER" id="PTHR11010">
    <property type="entry name" value="PROTEASE S28 PRO-X CARBOXYPEPTIDASE-RELATED"/>
    <property type="match status" value="1"/>
</dbReference>
<feature type="transmembrane region" description="Helical" evidence="18">
    <location>
        <begin position="101"/>
        <end position="119"/>
    </location>
</feature>
<sequence length="458" mass="50502">MESNEAATLPKVGLISLATAWCGGILVTLGYLTVGCLTGFMWDNAEAFSAMLVFAEHRYYGKSLPFGNMSRNVLGKLSSSQALADFAVLISHLKSTFGGAAYLPVIAFGGSYGGMLAAWMRIKYPHLIDGAIAASAPVAQFPGLTPCSAFTDITTEVFRNTSSPCAVSISRSWSAIRTLGATTKGRRKLVDIFKLCNESDLAFKNNVTQLVNWLSDIYGTLAMVNYPYETDFLNPVPGWPVKMACNYLSDTKAASVELLNNIYKAVSVYLNYTGTVLCNKLESNYGSSVNAELWEYQTCTEMMMPMCNSEESMFEQHDWNETEFSQTCLQKFGVIPKYGWAVSNYGGRSLTDVTKIVFSNGWLDPWRGGGILSSDHGITSLIVEDGAHHYDLRGRHPKDTPSVLNVRMERSSCTSYAFRIGKGHLLDQRLSVLAKGFRHSHSFPVITDFIQHSLHRIC</sequence>
<keyword evidence="8" id="KW-0865">Zymogen</keyword>
<evidence type="ECO:0000256" key="8">
    <source>
        <dbReference type="ARBA" id="ARBA00023145"/>
    </source>
</evidence>
<evidence type="ECO:0000256" key="12">
    <source>
        <dbReference type="ARBA" id="ARBA00052013"/>
    </source>
</evidence>
<dbReference type="GO" id="GO:0006508">
    <property type="term" value="P:proteolysis"/>
    <property type="evidence" value="ECO:0007669"/>
    <property type="project" value="UniProtKB-KW"/>
</dbReference>
<evidence type="ECO:0000313" key="19">
    <source>
        <dbReference type="Proteomes" id="UP000046395"/>
    </source>
</evidence>
<evidence type="ECO:0000256" key="9">
    <source>
        <dbReference type="ARBA" id="ARBA00023157"/>
    </source>
</evidence>
<keyword evidence="4" id="KW-0121">Carboxypeptidase</keyword>
<dbReference type="InterPro" id="IPR042269">
    <property type="entry name" value="Ser_carbopepase_S28_SKS"/>
</dbReference>
<evidence type="ECO:0000256" key="1">
    <source>
        <dbReference type="ARBA" id="ARBA00004371"/>
    </source>
</evidence>
<dbReference type="PANTHER" id="PTHR11010:SF38">
    <property type="entry name" value="LYSOSOMAL PRO-X CARBOXYPEPTIDASE"/>
    <property type="match status" value="1"/>
</dbReference>
<reference evidence="20" key="1">
    <citation type="submission" date="2019-12" db="UniProtKB">
        <authorList>
            <consortium name="WormBaseParasite"/>
        </authorList>
    </citation>
    <scope>IDENTIFICATION</scope>
</reference>
<keyword evidence="9" id="KW-1015">Disulfide bond</keyword>
<name>A0A5S6QIY8_TRIMR</name>
<dbReference type="STRING" id="70415.A0A5S6QIY8"/>
<evidence type="ECO:0000256" key="13">
    <source>
        <dbReference type="ARBA" id="ARBA00059701"/>
    </source>
</evidence>
<dbReference type="WBParaSite" id="TMUE_2000007163.1">
    <property type="protein sequence ID" value="TMUE_2000007163.1"/>
    <property type="gene ID" value="WBGene00302625"/>
</dbReference>
<evidence type="ECO:0000256" key="7">
    <source>
        <dbReference type="ARBA" id="ARBA00022801"/>
    </source>
</evidence>
<dbReference type="Gene3D" id="1.20.120.980">
    <property type="entry name" value="Serine carboxypeptidase S28, SKS domain"/>
    <property type="match status" value="1"/>
</dbReference>
<keyword evidence="18" id="KW-0472">Membrane</keyword>
<evidence type="ECO:0000256" key="6">
    <source>
        <dbReference type="ARBA" id="ARBA00022729"/>
    </source>
</evidence>
<comment type="similarity">
    <text evidence="2">Belongs to the peptidase S28 family.</text>
</comment>